<protein>
    <submittedName>
        <fullName evidence="3">Uncharacterized protein</fullName>
    </submittedName>
</protein>
<feature type="chain" id="PRO_5006147138" evidence="2">
    <location>
        <begin position="27"/>
        <end position="116"/>
    </location>
</feature>
<evidence type="ECO:0000313" key="3">
    <source>
        <dbReference type="EMBL" id="KPQ33587.1"/>
    </source>
</evidence>
<gene>
    <name evidence="3" type="ORF">HLUCCA11_17785</name>
</gene>
<evidence type="ECO:0000313" key="4">
    <source>
        <dbReference type="Proteomes" id="UP000050465"/>
    </source>
</evidence>
<feature type="region of interest" description="Disordered" evidence="1">
    <location>
        <begin position="36"/>
        <end position="61"/>
    </location>
</feature>
<dbReference type="AlphaFoldDB" id="A0A0P7ZG47"/>
<keyword evidence="2" id="KW-0732">Signal</keyword>
<accession>A0A0P7ZG47</accession>
<dbReference type="Proteomes" id="UP000050465">
    <property type="component" value="Unassembled WGS sequence"/>
</dbReference>
<dbReference type="STRING" id="1666911.HLUCCA11_17785"/>
<evidence type="ECO:0000256" key="1">
    <source>
        <dbReference type="SAM" id="MobiDB-lite"/>
    </source>
</evidence>
<dbReference type="EMBL" id="LJZR01000029">
    <property type="protein sequence ID" value="KPQ33587.1"/>
    <property type="molecule type" value="Genomic_DNA"/>
</dbReference>
<sequence length="116" mass="12440">MPPLFRLACRVSLAAALFASAAPALAQHPNLSDITGPNVSDITGPNVSDITGPNVSDITGTTNDARARRALRAGLDEEDLKELEIGLGEAYDNCLNGIDCTVFYTLYQRSREIVFD</sequence>
<evidence type="ECO:0000256" key="2">
    <source>
        <dbReference type="SAM" id="SignalP"/>
    </source>
</evidence>
<comment type="caution">
    <text evidence="3">The sequence shown here is derived from an EMBL/GenBank/DDBJ whole genome shotgun (WGS) entry which is preliminary data.</text>
</comment>
<feature type="signal peptide" evidence="2">
    <location>
        <begin position="1"/>
        <end position="26"/>
    </location>
</feature>
<reference evidence="3 4" key="1">
    <citation type="submission" date="2015-09" db="EMBL/GenBank/DDBJ databases">
        <title>Identification and resolution of microdiversity through metagenomic sequencing of parallel consortia.</title>
        <authorList>
            <person name="Nelson W.C."/>
            <person name="Romine M.F."/>
            <person name="Lindemann S.R."/>
        </authorList>
    </citation>
    <scope>NUCLEOTIDE SEQUENCE [LARGE SCALE GENOMIC DNA]</scope>
    <source>
        <strain evidence="3">Ana</strain>
    </source>
</reference>
<name>A0A0P7ZG47_9CYAN</name>
<proteinExistence type="predicted"/>
<organism evidence="3 4">
    <name type="scientific">Phormidesmis priestleyi Ana</name>
    <dbReference type="NCBI Taxonomy" id="1666911"/>
    <lineage>
        <taxon>Bacteria</taxon>
        <taxon>Bacillati</taxon>
        <taxon>Cyanobacteriota</taxon>
        <taxon>Cyanophyceae</taxon>
        <taxon>Leptolyngbyales</taxon>
        <taxon>Leptolyngbyaceae</taxon>
        <taxon>Phormidesmis</taxon>
    </lineage>
</organism>